<gene>
    <name evidence="2" type="ORF">JIP62_06315</name>
</gene>
<reference evidence="2 3" key="1">
    <citation type="submission" date="2021-01" db="EMBL/GenBank/DDBJ databases">
        <title>Brevundimonas vitis sp. nov., an bacterium isolated from grape (Vitis vinifera).</title>
        <authorList>
            <person name="Jiang L."/>
            <person name="Lee J."/>
        </authorList>
    </citation>
    <scope>NUCLEOTIDE SEQUENCE [LARGE SCALE GENOMIC DNA]</scope>
    <source>
        <strain evidence="2 3">GRTSA-9</strain>
    </source>
</reference>
<evidence type="ECO:0000259" key="1">
    <source>
        <dbReference type="SMART" id="SM00760"/>
    </source>
</evidence>
<dbReference type="RefSeq" id="WP_201104049.1">
    <property type="nucleotide sequence ID" value="NZ_CP067977.1"/>
</dbReference>
<proteinExistence type="predicted"/>
<dbReference type="EMBL" id="CP067977">
    <property type="protein sequence ID" value="QQQ19698.1"/>
    <property type="molecule type" value="Genomic_DNA"/>
</dbReference>
<dbReference type="InterPro" id="IPR013159">
    <property type="entry name" value="DnaA_C"/>
</dbReference>
<evidence type="ECO:0000313" key="3">
    <source>
        <dbReference type="Proteomes" id="UP000595448"/>
    </source>
</evidence>
<dbReference type="CDD" id="cd06571">
    <property type="entry name" value="Bac_DnaA_C"/>
    <property type="match status" value="1"/>
</dbReference>
<dbReference type="SUPFAM" id="SSF48295">
    <property type="entry name" value="TrpR-like"/>
    <property type="match status" value="1"/>
</dbReference>
<dbReference type="Gene3D" id="1.10.1750.10">
    <property type="match status" value="1"/>
</dbReference>
<feature type="domain" description="Chromosomal replication initiator DnaA C-terminal" evidence="1">
    <location>
        <begin position="5"/>
        <end position="75"/>
    </location>
</feature>
<protein>
    <recommendedName>
        <fullName evidence="1">Chromosomal replication initiator DnaA C-terminal domain-containing protein</fullName>
    </recommendedName>
</protein>
<evidence type="ECO:0000313" key="2">
    <source>
        <dbReference type="EMBL" id="QQQ19698.1"/>
    </source>
</evidence>
<accession>A0ABX7BSI5</accession>
<organism evidence="2 3">
    <name type="scientific">Brevundimonas vitisensis</name>
    <dbReference type="NCBI Taxonomy" id="2800818"/>
    <lineage>
        <taxon>Bacteria</taxon>
        <taxon>Pseudomonadati</taxon>
        <taxon>Pseudomonadota</taxon>
        <taxon>Alphaproteobacteria</taxon>
        <taxon>Caulobacterales</taxon>
        <taxon>Caulobacteraceae</taxon>
        <taxon>Brevundimonas</taxon>
    </lineage>
</organism>
<keyword evidence="3" id="KW-1185">Reference proteome</keyword>
<name>A0ABX7BSI5_9CAUL</name>
<dbReference type="Proteomes" id="UP000595448">
    <property type="component" value="Chromosome"/>
</dbReference>
<dbReference type="SMART" id="SM00760">
    <property type="entry name" value="Bac_DnaA_C"/>
    <property type="match status" value="1"/>
</dbReference>
<dbReference type="Pfam" id="PF08299">
    <property type="entry name" value="Bac_DnaA_C"/>
    <property type="match status" value="1"/>
</dbReference>
<dbReference type="InterPro" id="IPR010921">
    <property type="entry name" value="Trp_repressor/repl_initiator"/>
</dbReference>
<sequence>MTRVIARRVLDAAASQVGLSVDDLTGPSRKLPLVWARARAMLVIRRYRSDLSYKTIGALFGGRDHSTVRHAVAEAQKRLASGTGDASLTQELLDLFGRDAAPALRRAIETTAFRLAWMQQCLAVVERPRA</sequence>